<dbReference type="AlphaFoldDB" id="A0A1F5YRN0"/>
<dbReference type="Gene3D" id="3.30.2310.20">
    <property type="entry name" value="RelE-like"/>
    <property type="match status" value="1"/>
</dbReference>
<dbReference type="PANTHER" id="PTHR35601">
    <property type="entry name" value="TOXIN RELE"/>
    <property type="match status" value="1"/>
</dbReference>
<dbReference type="EMBL" id="MFJA01000052">
    <property type="protein sequence ID" value="OGG02775.1"/>
    <property type="molecule type" value="Genomic_DNA"/>
</dbReference>
<protein>
    <recommendedName>
        <fullName evidence="5">Addiction module antitoxin RelB</fullName>
    </recommendedName>
</protein>
<evidence type="ECO:0000256" key="1">
    <source>
        <dbReference type="ARBA" id="ARBA00006226"/>
    </source>
</evidence>
<evidence type="ECO:0000256" key="2">
    <source>
        <dbReference type="ARBA" id="ARBA00022649"/>
    </source>
</evidence>
<keyword evidence="2" id="KW-1277">Toxin-antitoxin system</keyword>
<reference evidence="3 4" key="1">
    <citation type="journal article" date="2016" name="Nat. Commun.">
        <title>Thousands of microbial genomes shed light on interconnected biogeochemical processes in an aquifer system.</title>
        <authorList>
            <person name="Anantharaman K."/>
            <person name="Brown C.T."/>
            <person name="Hug L.A."/>
            <person name="Sharon I."/>
            <person name="Castelle C.J."/>
            <person name="Probst A.J."/>
            <person name="Thomas B.C."/>
            <person name="Singh A."/>
            <person name="Wilkins M.J."/>
            <person name="Karaoz U."/>
            <person name="Brodie E.L."/>
            <person name="Williams K.H."/>
            <person name="Hubbard S.S."/>
            <person name="Banfield J.F."/>
        </authorList>
    </citation>
    <scope>NUCLEOTIDE SEQUENCE [LARGE SCALE GENOMIC DNA]</scope>
</reference>
<dbReference type="SUPFAM" id="SSF143011">
    <property type="entry name" value="RelE-like"/>
    <property type="match status" value="1"/>
</dbReference>
<proteinExistence type="inferred from homology"/>
<evidence type="ECO:0000313" key="3">
    <source>
        <dbReference type="EMBL" id="OGG02775.1"/>
    </source>
</evidence>
<sequence>MPVKSVIIERSVRKRLPKLPLNIHRRMIKAFEDLSFNPLKGVKLFGELSEYHKLRVGDYRIIYQFDSEKSRVIIVKVEHRQGVYK</sequence>
<evidence type="ECO:0008006" key="5">
    <source>
        <dbReference type="Google" id="ProtNLM"/>
    </source>
</evidence>
<comment type="caution">
    <text evidence="3">The sequence shown here is derived from an EMBL/GenBank/DDBJ whole genome shotgun (WGS) entry which is preliminary data.</text>
</comment>
<dbReference type="Pfam" id="PF05016">
    <property type="entry name" value="ParE_toxin"/>
    <property type="match status" value="1"/>
</dbReference>
<dbReference type="Proteomes" id="UP000176665">
    <property type="component" value="Unassembled WGS sequence"/>
</dbReference>
<dbReference type="InterPro" id="IPR007712">
    <property type="entry name" value="RelE/ParE_toxin"/>
</dbReference>
<name>A0A1F5YRN0_9BACT</name>
<accession>A0A1F5YRN0</accession>
<organism evidence="3 4">
    <name type="scientific">Candidatus Gottesmanbacteria bacterium RBG_16_37_8</name>
    <dbReference type="NCBI Taxonomy" id="1798371"/>
    <lineage>
        <taxon>Bacteria</taxon>
        <taxon>Candidatus Gottesmaniibacteriota</taxon>
    </lineage>
</organism>
<dbReference type="PANTHER" id="PTHR35601:SF1">
    <property type="entry name" value="TOXIN RELE"/>
    <property type="match status" value="1"/>
</dbReference>
<gene>
    <name evidence="3" type="ORF">A2W14_06635</name>
</gene>
<dbReference type="InterPro" id="IPR035093">
    <property type="entry name" value="RelE/ParE_toxin_dom_sf"/>
</dbReference>
<evidence type="ECO:0000313" key="4">
    <source>
        <dbReference type="Proteomes" id="UP000176665"/>
    </source>
</evidence>
<comment type="similarity">
    <text evidence="1">Belongs to the RelE toxin family.</text>
</comment>
<dbReference type="STRING" id="1798371.A2W14_06635"/>